<name>D4ZF86_SHEVD</name>
<dbReference type="SUPFAM" id="SSF54427">
    <property type="entry name" value="NTF2-like"/>
    <property type="match status" value="1"/>
</dbReference>
<protein>
    <recommendedName>
        <fullName evidence="1">SnoaL-like domain-containing protein</fullName>
    </recommendedName>
</protein>
<evidence type="ECO:0000259" key="1">
    <source>
        <dbReference type="Pfam" id="PF12680"/>
    </source>
</evidence>
<sequence>MSHPEANRFLKQTFEIFLNNPSELDRLLSDDFVQVFAGGTNNRDKFLAHSTVLTESLLGAKINFEDVNVDNDGVISEIHTIALTKKDGSEAVLRFLAFYYFKDGKLTKVDELNTLVKGSSEDSDLGSRTE</sequence>
<dbReference type="Proteomes" id="UP000002350">
    <property type="component" value="Chromosome"/>
</dbReference>
<accession>D4ZF86</accession>
<dbReference type="HOGENOM" id="CLU_1936686_0_0_6"/>
<dbReference type="AlphaFoldDB" id="D4ZF86"/>
<feature type="domain" description="SnoaL-like" evidence="1">
    <location>
        <begin position="20"/>
        <end position="108"/>
    </location>
</feature>
<dbReference type="eggNOG" id="COG3631">
    <property type="taxonomic scope" value="Bacteria"/>
</dbReference>
<reference evidence="3" key="1">
    <citation type="journal article" date="2010" name="Mol. Biosyst.">
        <title>Complete genome sequence and comparative analysis of Shewanella violacea, a psychrophilic and piezophilic bacterium from deep sea floor sediments.</title>
        <authorList>
            <person name="Aono E."/>
            <person name="Baba T."/>
            <person name="Ara T."/>
            <person name="Nishi T."/>
            <person name="Nakamichi T."/>
            <person name="Inamoto E."/>
            <person name="Toyonaga H."/>
            <person name="Hasegawa M."/>
            <person name="Takai Y."/>
            <person name="Okumura Y."/>
            <person name="Baba M."/>
            <person name="Tomita M."/>
            <person name="Kato C."/>
            <person name="Oshima T."/>
            <person name="Nakasone K."/>
            <person name="Mori H."/>
        </authorList>
    </citation>
    <scope>NUCLEOTIDE SEQUENCE [LARGE SCALE GENOMIC DNA]</scope>
    <source>
        <strain evidence="3">JCM 10179 / CIP 106290 / LMG 19151 / DSS12</strain>
    </source>
</reference>
<proteinExistence type="predicted"/>
<keyword evidence="3" id="KW-1185">Reference proteome</keyword>
<gene>
    <name evidence="2" type="ordered locus">SVI_4279</name>
</gene>
<dbReference type="KEGG" id="svo:SVI_4279"/>
<dbReference type="InterPro" id="IPR032710">
    <property type="entry name" value="NTF2-like_dom_sf"/>
</dbReference>
<dbReference type="EMBL" id="AP011177">
    <property type="protein sequence ID" value="BAJ04250.1"/>
    <property type="molecule type" value="Genomic_DNA"/>
</dbReference>
<dbReference type="Pfam" id="PF12680">
    <property type="entry name" value="SnoaL_2"/>
    <property type="match status" value="1"/>
</dbReference>
<evidence type="ECO:0000313" key="2">
    <source>
        <dbReference type="EMBL" id="BAJ04250.1"/>
    </source>
</evidence>
<dbReference type="Gene3D" id="3.10.450.50">
    <property type="match status" value="1"/>
</dbReference>
<dbReference type="InterPro" id="IPR037401">
    <property type="entry name" value="SnoaL-like"/>
</dbReference>
<evidence type="ECO:0000313" key="3">
    <source>
        <dbReference type="Proteomes" id="UP000002350"/>
    </source>
</evidence>
<organism evidence="2 3">
    <name type="scientific">Shewanella violacea (strain JCM 10179 / CIP 106290 / LMG 19151 / DSS12)</name>
    <dbReference type="NCBI Taxonomy" id="637905"/>
    <lineage>
        <taxon>Bacteria</taxon>
        <taxon>Pseudomonadati</taxon>
        <taxon>Pseudomonadota</taxon>
        <taxon>Gammaproteobacteria</taxon>
        <taxon>Alteromonadales</taxon>
        <taxon>Shewanellaceae</taxon>
        <taxon>Shewanella</taxon>
    </lineage>
</organism>